<dbReference type="EMBL" id="BMPG01000001">
    <property type="protein sequence ID" value="GGL55903.1"/>
    <property type="molecule type" value="Genomic_DNA"/>
</dbReference>
<name>A0A830FAK7_9EURY</name>
<reference evidence="3" key="2">
    <citation type="submission" date="2020-09" db="EMBL/GenBank/DDBJ databases">
        <authorList>
            <person name="Sun Q."/>
            <person name="Ohkuma M."/>
        </authorList>
    </citation>
    <scope>NUCLEOTIDE SEQUENCE</scope>
    <source>
        <strain evidence="3">JCM 19596</strain>
    </source>
</reference>
<accession>A0A830FAK7</accession>
<evidence type="ECO:0000256" key="1">
    <source>
        <dbReference type="SAM" id="Phobius"/>
    </source>
</evidence>
<dbReference type="RefSeq" id="WP_188976955.1">
    <property type="nucleotide sequence ID" value="NZ_BMPG01000001.1"/>
</dbReference>
<dbReference type="Proteomes" id="UP000607197">
    <property type="component" value="Unassembled WGS sequence"/>
</dbReference>
<evidence type="ECO:0000313" key="3">
    <source>
        <dbReference type="EMBL" id="GGL55903.1"/>
    </source>
</evidence>
<dbReference type="OrthoDB" id="214277at2157"/>
<reference evidence="3" key="1">
    <citation type="journal article" date="2014" name="Int. J. Syst. Evol. Microbiol.">
        <title>Complete genome sequence of Corynebacterium casei LMG S-19264T (=DSM 44701T), isolated from a smear-ripened cheese.</title>
        <authorList>
            <consortium name="US DOE Joint Genome Institute (JGI-PGF)"/>
            <person name="Walter F."/>
            <person name="Albersmeier A."/>
            <person name="Kalinowski J."/>
            <person name="Ruckert C."/>
        </authorList>
    </citation>
    <scope>NUCLEOTIDE SEQUENCE</scope>
    <source>
        <strain evidence="3">JCM 19596</strain>
    </source>
</reference>
<keyword evidence="1" id="KW-1133">Transmembrane helix</keyword>
<comment type="caution">
    <text evidence="3">The sequence shown here is derived from an EMBL/GenBank/DDBJ whole genome shotgun (WGS) entry which is preliminary data.</text>
</comment>
<feature type="domain" description="DUF7982" evidence="2">
    <location>
        <begin position="8"/>
        <end position="266"/>
    </location>
</feature>
<sequence length="271" mass="28563">MSRANRWRRAEGDAERAAAYDYRRIGVGLAVVGVIAAVAAYLSPESQSRAVLLVLAGIGVYGGLLLFWLRTGTTGARPTDRVYDAHASTLAALAADRDLRDTRIYAPVDADADAELAEHLDEADGSFAPVRLFLPAESDDGLPPQSALRPIFADGDAYDGAVVYPTGAALWEAFDEMTTADSSPSPTDLAGHLAEGAVGGFDLADGVDVEVNLDDGSVTATVTGARYGSLTRPDHPIPSFLATGLAVGLDRPVEVAARGDARFDCRFHWES</sequence>
<dbReference type="InterPro" id="IPR058288">
    <property type="entry name" value="DUF7982"/>
</dbReference>
<keyword evidence="4" id="KW-1185">Reference proteome</keyword>
<keyword evidence="1" id="KW-0812">Transmembrane</keyword>
<dbReference type="AlphaFoldDB" id="A0A830FAK7"/>
<evidence type="ECO:0000259" key="2">
    <source>
        <dbReference type="Pfam" id="PF25939"/>
    </source>
</evidence>
<keyword evidence="1" id="KW-0472">Membrane</keyword>
<proteinExistence type="predicted"/>
<dbReference type="Pfam" id="PF25939">
    <property type="entry name" value="DUF7982"/>
    <property type="match status" value="1"/>
</dbReference>
<organism evidence="3 4">
    <name type="scientific">Halocalculus aciditolerans</name>
    <dbReference type="NCBI Taxonomy" id="1383812"/>
    <lineage>
        <taxon>Archaea</taxon>
        <taxon>Methanobacteriati</taxon>
        <taxon>Methanobacteriota</taxon>
        <taxon>Stenosarchaea group</taxon>
        <taxon>Halobacteria</taxon>
        <taxon>Halobacteriales</taxon>
        <taxon>Halobacteriaceae</taxon>
        <taxon>Halocalculus</taxon>
    </lineage>
</organism>
<gene>
    <name evidence="3" type="ORF">GCM10009039_12610</name>
</gene>
<feature type="transmembrane region" description="Helical" evidence="1">
    <location>
        <begin position="25"/>
        <end position="44"/>
    </location>
</feature>
<evidence type="ECO:0000313" key="4">
    <source>
        <dbReference type="Proteomes" id="UP000607197"/>
    </source>
</evidence>
<feature type="transmembrane region" description="Helical" evidence="1">
    <location>
        <begin position="50"/>
        <end position="69"/>
    </location>
</feature>
<protein>
    <recommendedName>
        <fullName evidence="2">DUF7982 domain-containing protein</fullName>
    </recommendedName>
</protein>